<gene>
    <name evidence="1" type="ORF">BE221DRAFT_162553</name>
</gene>
<dbReference type="Proteomes" id="UP000195557">
    <property type="component" value="Unassembled WGS sequence"/>
</dbReference>
<protein>
    <submittedName>
        <fullName evidence="1">Uncharacterized protein</fullName>
    </submittedName>
</protein>
<dbReference type="eggNOG" id="ENOG502RV79">
    <property type="taxonomic scope" value="Eukaryota"/>
</dbReference>
<organism evidence="1">
    <name type="scientific">Ostreococcus tauri</name>
    <name type="common">Marine green alga</name>
    <dbReference type="NCBI Taxonomy" id="70448"/>
    <lineage>
        <taxon>Eukaryota</taxon>
        <taxon>Viridiplantae</taxon>
        <taxon>Chlorophyta</taxon>
        <taxon>Mamiellophyceae</taxon>
        <taxon>Mamiellales</taxon>
        <taxon>Bathycoccaceae</taxon>
        <taxon>Ostreococcus</taxon>
    </lineage>
</organism>
<dbReference type="AlphaFoldDB" id="A0A1Y5I3N3"/>
<proteinExistence type="predicted"/>
<feature type="non-terminal residue" evidence="1">
    <location>
        <position position="1"/>
    </location>
</feature>
<dbReference type="EMBL" id="KZ155838">
    <property type="protein sequence ID" value="OUS42693.1"/>
    <property type="molecule type" value="Genomic_DNA"/>
</dbReference>
<sequence>KYLSAHLREYVLHNLVDLLLKNYFLLQGWVRWVIQSGAKSDEYAWEAIHSKLEELKKLFQLLAKLNPPCANAFARKYCSSCREVMWHDLVMTLSSITAEGLGSNRVSVAFHALNDAISSASQLINEEGRYSVEMFKISANERDLHSREIIVGFDEYLLDLIEQQIAADNALSVVFLAVLRNAAQALSGSAQLALKDALLRAEVRAYVIGVEELSSVVSRNFKDQMSDAHAKQSIARSSAGEYEFCMPELDPLRSTIFARVSLASMLPSQEKSTYAPLESMCNVAFAHIDRVANAAPKRSDIPTNRNDRVRLQGYFSLAQCFGQGEVMDESLQGPGRRLVDFMQSASLSYVVEVCEKHFGKIFTEIHELGLDSNSPQLGGVERQLLTRLYKIAVPNARVADKNIEACSKTLKKDLIVSPLTLQVWRLVENRVIGGMLVLKVHLGGDKLASSFPIEDVRRSFSLHSKGLRDM</sequence>
<accession>A0A1Y5I3N3</accession>
<name>A0A1Y5I3N3_OSTTA</name>
<evidence type="ECO:0000313" key="1">
    <source>
        <dbReference type="EMBL" id="OUS42693.1"/>
    </source>
</evidence>
<reference evidence="1" key="1">
    <citation type="submission" date="2017-04" db="EMBL/GenBank/DDBJ databases">
        <title>Population genomics of picophytoplankton unveils novel chromosome hypervariability.</title>
        <authorList>
            <consortium name="DOE Joint Genome Institute"/>
            <person name="Blanc-Mathieu R."/>
            <person name="Krasovec M."/>
            <person name="Hebrard M."/>
            <person name="Yau S."/>
            <person name="Desgranges E."/>
            <person name="Martin J."/>
            <person name="Schackwitz W."/>
            <person name="Kuo A."/>
            <person name="Salin G."/>
            <person name="Donnadieu C."/>
            <person name="Desdevises Y."/>
            <person name="Sanchez-Ferandin S."/>
            <person name="Moreau H."/>
            <person name="Rivals E."/>
            <person name="Grigoriev I.V."/>
            <person name="Grimsley N."/>
            <person name="Eyre-Walker A."/>
            <person name="Piganeau G."/>
        </authorList>
    </citation>
    <scope>NUCLEOTIDE SEQUENCE [LARGE SCALE GENOMIC DNA]</scope>
    <source>
        <strain evidence="1">RCC 1115</strain>
    </source>
</reference>